<organism evidence="1 2">
    <name type="scientific">Xanthobacter agilis</name>
    <dbReference type="NCBI Taxonomy" id="47492"/>
    <lineage>
        <taxon>Bacteria</taxon>
        <taxon>Pseudomonadati</taxon>
        <taxon>Pseudomonadota</taxon>
        <taxon>Alphaproteobacteria</taxon>
        <taxon>Hyphomicrobiales</taxon>
        <taxon>Xanthobacteraceae</taxon>
        <taxon>Xanthobacter</taxon>
    </lineage>
</organism>
<evidence type="ECO:0000313" key="1">
    <source>
        <dbReference type="EMBL" id="MDQ0504281.1"/>
    </source>
</evidence>
<protein>
    <submittedName>
        <fullName evidence="1">Uncharacterized metal-binding protein YceD (DUF177 family)</fullName>
    </submittedName>
</protein>
<dbReference type="RefSeq" id="WP_237347192.1">
    <property type="nucleotide sequence ID" value="NZ_JABWGX010000030.1"/>
</dbReference>
<comment type="caution">
    <text evidence="1">The sequence shown here is derived from an EMBL/GenBank/DDBJ whole genome shotgun (WGS) entry which is preliminary data.</text>
</comment>
<name>A0ABU0LAZ5_XANAG</name>
<evidence type="ECO:0000313" key="2">
    <source>
        <dbReference type="Proteomes" id="UP001241747"/>
    </source>
</evidence>
<proteinExistence type="predicted"/>
<keyword evidence="2" id="KW-1185">Reference proteome</keyword>
<accession>A0ABU0LAZ5</accession>
<reference evidence="1 2" key="1">
    <citation type="submission" date="2023-07" db="EMBL/GenBank/DDBJ databases">
        <title>Genomic Encyclopedia of Type Strains, Phase IV (KMG-IV): sequencing the most valuable type-strain genomes for metagenomic binning, comparative biology and taxonomic classification.</title>
        <authorList>
            <person name="Goeker M."/>
        </authorList>
    </citation>
    <scope>NUCLEOTIDE SEQUENCE [LARGE SCALE GENOMIC DNA]</scope>
    <source>
        <strain evidence="1 2">DSM 3770</strain>
    </source>
</reference>
<gene>
    <name evidence="1" type="ORF">QOZ94_001055</name>
</gene>
<dbReference type="Proteomes" id="UP001241747">
    <property type="component" value="Unassembled WGS sequence"/>
</dbReference>
<dbReference type="EMBL" id="JAUSVY010000002">
    <property type="protein sequence ID" value="MDQ0504281.1"/>
    <property type="molecule type" value="Genomic_DNA"/>
</dbReference>
<dbReference type="Pfam" id="PF02620">
    <property type="entry name" value="YceD"/>
    <property type="match status" value="1"/>
</dbReference>
<dbReference type="InterPro" id="IPR003772">
    <property type="entry name" value="YceD"/>
</dbReference>
<sequence>MTQSAPIDLPFRHVLSLAEVPPHGLDLRLEPTEAVRAAMAKHMGVLAMPAFVATLHIAPEGAAGLHVTGTVDAAVVQTCGVTLEPFEAPVREPVDVHFVPEGTALPAPAEDDESYDPPDEIVNGAIDVGALASEFLALGIDPYPRKPGAVFEPPAEDAAAISPFSALSRLKGEGDA</sequence>